<comment type="similarity">
    <text evidence="2">Belongs to the TMEM8 family.</text>
</comment>
<accession>A0ABD2ZDL3</accession>
<evidence type="ECO:0000256" key="1">
    <source>
        <dbReference type="ARBA" id="ARBA00004651"/>
    </source>
</evidence>
<dbReference type="PANTHER" id="PTHR14319">
    <property type="entry name" value="FIVE-SPAN TRANSMEMBRANE PROTEIN M83"/>
    <property type="match status" value="1"/>
</dbReference>
<feature type="transmembrane region" description="Helical" evidence="8">
    <location>
        <begin position="653"/>
        <end position="670"/>
    </location>
</feature>
<evidence type="ECO:0000256" key="8">
    <source>
        <dbReference type="SAM" id="Phobius"/>
    </source>
</evidence>
<comment type="caution">
    <text evidence="10">The sequence shown here is derived from an EMBL/GenBank/DDBJ whole genome shotgun (WGS) entry which is preliminary data.</text>
</comment>
<keyword evidence="7" id="KW-0245">EGF-like domain</keyword>
<dbReference type="Pfam" id="PF12036">
    <property type="entry name" value="DUF3522"/>
    <property type="match status" value="1"/>
</dbReference>
<keyword evidence="5 8" id="KW-1133">Transmembrane helix</keyword>
<keyword evidence="4 8" id="KW-0812">Transmembrane</keyword>
<protein>
    <recommendedName>
        <fullName evidence="9">EGF-like domain-containing protein</fullName>
    </recommendedName>
</protein>
<dbReference type="PROSITE" id="PS00022">
    <property type="entry name" value="EGF_1"/>
    <property type="match status" value="1"/>
</dbReference>
<keyword evidence="3" id="KW-1003">Cell membrane</keyword>
<feature type="domain" description="EGF-like" evidence="9">
    <location>
        <begin position="539"/>
        <end position="580"/>
    </location>
</feature>
<feature type="transmembrane region" description="Helical" evidence="8">
    <location>
        <begin position="677"/>
        <end position="694"/>
    </location>
</feature>
<comment type="subcellular location">
    <subcellularLocation>
        <location evidence="1">Cell membrane</location>
        <topology evidence="1">Multi-pass membrane protein</topology>
    </subcellularLocation>
</comment>
<dbReference type="Proteomes" id="UP001630127">
    <property type="component" value="Unassembled WGS sequence"/>
</dbReference>
<feature type="transmembrane region" description="Helical" evidence="8">
    <location>
        <begin position="700"/>
        <end position="717"/>
    </location>
</feature>
<dbReference type="PROSITE" id="PS50026">
    <property type="entry name" value="EGF_3"/>
    <property type="match status" value="1"/>
</dbReference>
<keyword evidence="6 8" id="KW-0472">Membrane</keyword>
<proteinExistence type="inferred from homology"/>
<organism evidence="10 11">
    <name type="scientific">Cinchona calisaya</name>
    <dbReference type="NCBI Taxonomy" id="153742"/>
    <lineage>
        <taxon>Eukaryota</taxon>
        <taxon>Viridiplantae</taxon>
        <taxon>Streptophyta</taxon>
        <taxon>Embryophyta</taxon>
        <taxon>Tracheophyta</taxon>
        <taxon>Spermatophyta</taxon>
        <taxon>Magnoliopsida</taxon>
        <taxon>eudicotyledons</taxon>
        <taxon>Gunneridae</taxon>
        <taxon>Pentapetalae</taxon>
        <taxon>asterids</taxon>
        <taxon>lamiids</taxon>
        <taxon>Gentianales</taxon>
        <taxon>Rubiaceae</taxon>
        <taxon>Cinchonoideae</taxon>
        <taxon>Cinchoneae</taxon>
        <taxon>Cinchona</taxon>
    </lineage>
</organism>
<dbReference type="EMBL" id="JBJUIK010000010">
    <property type="protein sequence ID" value="KAL3517189.1"/>
    <property type="molecule type" value="Genomic_DNA"/>
</dbReference>
<feature type="transmembrane region" description="Helical" evidence="8">
    <location>
        <begin position="12"/>
        <end position="30"/>
    </location>
</feature>
<dbReference type="GO" id="GO:0005886">
    <property type="term" value="C:plasma membrane"/>
    <property type="evidence" value="ECO:0007669"/>
    <property type="project" value="UniProtKB-SubCell"/>
</dbReference>
<evidence type="ECO:0000313" key="11">
    <source>
        <dbReference type="Proteomes" id="UP001630127"/>
    </source>
</evidence>
<feature type="disulfide bond" evidence="7">
    <location>
        <begin position="570"/>
        <end position="579"/>
    </location>
</feature>
<keyword evidence="7" id="KW-1015">Disulfide bond</keyword>
<evidence type="ECO:0000313" key="10">
    <source>
        <dbReference type="EMBL" id="KAL3517189.1"/>
    </source>
</evidence>
<dbReference type="InterPro" id="IPR000742">
    <property type="entry name" value="EGF"/>
</dbReference>
<feature type="transmembrane region" description="Helical" evidence="8">
    <location>
        <begin position="785"/>
        <end position="805"/>
    </location>
</feature>
<feature type="transmembrane region" description="Helical" evidence="8">
    <location>
        <begin position="760"/>
        <end position="779"/>
    </location>
</feature>
<reference evidence="10 11" key="1">
    <citation type="submission" date="2024-11" db="EMBL/GenBank/DDBJ databases">
        <title>A near-complete genome assembly of Cinchona calisaya.</title>
        <authorList>
            <person name="Lian D.C."/>
            <person name="Zhao X.W."/>
            <person name="Wei L."/>
        </authorList>
    </citation>
    <scope>NUCLEOTIDE SEQUENCE [LARGE SCALE GENOMIC DNA]</scope>
    <source>
        <tissue evidence="10">Nenye</tissue>
    </source>
</reference>
<evidence type="ECO:0000256" key="7">
    <source>
        <dbReference type="PROSITE-ProRule" id="PRU00076"/>
    </source>
</evidence>
<dbReference type="AlphaFoldDB" id="A0ABD2ZDL3"/>
<sequence>MAKILILGHSYLNLLFPLFICIGIHCFLYSQIQAGDDGVDGGFNSIFTVSSFTYAETSLKPYDWRYIRVNLPPWFSSMSVNIESDVDIDLKNIRKASRSPLPVICFREGGPPLPDVYNTSLTGLVLDYVSNGSFGGIQGLQNVEQCYPMQKIITLRLTNEQISPGVWYFGIFNGIGPMRTQSKMINRGQSFSFSGNVSVEGCTAPMVSGKFCNQTVNLLTCVDRYNLNKSSSDDKTSNPVAENLIVCRNADQTCHVDNGPKVFSLNVMEFSEKLIIMASNIGFRQKQSSNSSKNANAIILMCYARHGAMPLDTLHDYSANISKSPLVIPAPKLGRWYVTVQPVNLPNSGGIREQSREACYSLEWQVFGCPLNKAGPNCTWQRYKLQTVVRKNPSAPFESYYLPLNEMVLSNSANFPLEPLLSNSSYGGNNDVAWTFFLVDIPSGAAGGNIHIRVTSDDKMSYEMYLRYGGFPSLDNWDYFCTNSTSRSNGSMFFKLYDSTEKSISFYIFYAREGTWNLGLRHLNSASSGSIGQTSMSISLERCPQECSSHGTCQSVLDTSGLSLYSYCDCDRNHGGFDCSVELVSRKGRIWQSISLIASNAAAVLPAYWALRHKAFAEWVLFTSSGISSGLYHACDVGTWCALTFHVLQFMDFWLSFMAVVSTFVYLAAIDETSKRTIHTVVAIVTAIMAETGPTRSSNIVLVLAIGTLGLIVGWLIELCTRYRPFSSSFEFHLNPFDRWLTIRYWIHNLIQSLLKRFRWGFVIAGFAALAMAAISWTLETSQTYWIWHSMWHVSIYTSSFLFLCSKAKAVNCEDERPSDGNYVLTRQNSFPEGNRRQQIGRFPFCILFI</sequence>
<name>A0ABD2ZDL3_9GENT</name>
<evidence type="ECO:0000256" key="3">
    <source>
        <dbReference type="ARBA" id="ARBA00022475"/>
    </source>
</evidence>
<gene>
    <name evidence="10" type="ORF">ACH5RR_024091</name>
</gene>
<evidence type="ECO:0000256" key="5">
    <source>
        <dbReference type="ARBA" id="ARBA00022989"/>
    </source>
</evidence>
<evidence type="ECO:0000256" key="6">
    <source>
        <dbReference type="ARBA" id="ARBA00023136"/>
    </source>
</evidence>
<evidence type="ECO:0000259" key="9">
    <source>
        <dbReference type="PROSITE" id="PS50026"/>
    </source>
</evidence>
<feature type="disulfide bond" evidence="7">
    <location>
        <begin position="543"/>
        <end position="553"/>
    </location>
</feature>
<keyword evidence="11" id="KW-1185">Reference proteome</keyword>
<evidence type="ECO:0000256" key="2">
    <source>
        <dbReference type="ARBA" id="ARBA00005542"/>
    </source>
</evidence>
<dbReference type="InterPro" id="IPR021910">
    <property type="entry name" value="NGX6/PGAP6/MYMK"/>
</dbReference>
<comment type="caution">
    <text evidence="7">Lacks conserved residue(s) required for the propagation of feature annotation.</text>
</comment>
<evidence type="ECO:0000256" key="4">
    <source>
        <dbReference type="ARBA" id="ARBA00022692"/>
    </source>
</evidence>
<dbReference type="PANTHER" id="PTHR14319:SF3">
    <property type="entry name" value="TRANSMEMBRANE PROTEIN-LIKE PROTEIN"/>
    <property type="match status" value="1"/>
</dbReference>